<accession>A9V6V4</accession>
<dbReference type="InParanoid" id="A9V6V4"/>
<dbReference type="EMBL" id="CH991564">
    <property type="protein sequence ID" value="EDQ86609.1"/>
    <property type="molecule type" value="Genomic_DNA"/>
</dbReference>
<protein>
    <submittedName>
        <fullName evidence="1">Uncharacterized protein</fullName>
    </submittedName>
</protein>
<gene>
    <name evidence="1" type="ORF">MONBRDRAFT_27981</name>
</gene>
<sequence length="191" mass="20202">MGVVRDCGGRWGRVDGLGGMVVVMVALGKAQSWQKGKVGMQGGGSLANRIVEFSVLFFKEACFQGSEFLIEVAEEVSGDGEETGAVGWDGFGSQVNEGQVDELQGSWQVAGLTAWGEAGHGLPEEQAKPGRGFGMTHGGNECEEGVTRMANLNNRHQPIIKCLIGCCVFGKMLGGMLGEEGQHVSEEHVTE</sequence>
<evidence type="ECO:0000313" key="2">
    <source>
        <dbReference type="Proteomes" id="UP000001357"/>
    </source>
</evidence>
<dbReference type="GeneID" id="5893738"/>
<name>A9V6V4_MONBE</name>
<dbReference type="RefSeq" id="XP_001748445.1">
    <property type="nucleotide sequence ID" value="XM_001748393.1"/>
</dbReference>
<dbReference type="AlphaFoldDB" id="A9V6V4"/>
<organism evidence="1 2">
    <name type="scientific">Monosiga brevicollis</name>
    <name type="common">Choanoflagellate</name>
    <dbReference type="NCBI Taxonomy" id="81824"/>
    <lineage>
        <taxon>Eukaryota</taxon>
        <taxon>Choanoflagellata</taxon>
        <taxon>Craspedida</taxon>
        <taxon>Salpingoecidae</taxon>
        <taxon>Monosiga</taxon>
    </lineage>
</organism>
<proteinExistence type="predicted"/>
<evidence type="ECO:0000313" key="1">
    <source>
        <dbReference type="EMBL" id="EDQ86609.1"/>
    </source>
</evidence>
<reference evidence="1 2" key="1">
    <citation type="journal article" date="2008" name="Nature">
        <title>The genome of the choanoflagellate Monosiga brevicollis and the origin of metazoans.</title>
        <authorList>
            <consortium name="JGI Sequencing"/>
            <person name="King N."/>
            <person name="Westbrook M.J."/>
            <person name="Young S.L."/>
            <person name="Kuo A."/>
            <person name="Abedin M."/>
            <person name="Chapman J."/>
            <person name="Fairclough S."/>
            <person name="Hellsten U."/>
            <person name="Isogai Y."/>
            <person name="Letunic I."/>
            <person name="Marr M."/>
            <person name="Pincus D."/>
            <person name="Putnam N."/>
            <person name="Rokas A."/>
            <person name="Wright K.J."/>
            <person name="Zuzow R."/>
            <person name="Dirks W."/>
            <person name="Good M."/>
            <person name="Goodstein D."/>
            <person name="Lemons D."/>
            <person name="Li W."/>
            <person name="Lyons J.B."/>
            <person name="Morris A."/>
            <person name="Nichols S."/>
            <person name="Richter D.J."/>
            <person name="Salamov A."/>
            <person name="Bork P."/>
            <person name="Lim W.A."/>
            <person name="Manning G."/>
            <person name="Miller W.T."/>
            <person name="McGinnis W."/>
            <person name="Shapiro H."/>
            <person name="Tjian R."/>
            <person name="Grigoriev I.V."/>
            <person name="Rokhsar D."/>
        </authorList>
    </citation>
    <scope>NUCLEOTIDE SEQUENCE [LARGE SCALE GENOMIC DNA]</scope>
    <source>
        <strain evidence="2">MX1 / ATCC 50154</strain>
    </source>
</reference>
<keyword evidence="2" id="KW-1185">Reference proteome</keyword>
<dbReference type="Proteomes" id="UP000001357">
    <property type="component" value="Unassembled WGS sequence"/>
</dbReference>
<dbReference type="KEGG" id="mbr:MONBRDRAFT_27981"/>